<dbReference type="OrthoDB" id="1113966at2759"/>
<reference evidence="1 2" key="1">
    <citation type="submission" date="2020-02" db="EMBL/GenBank/DDBJ databases">
        <authorList>
            <person name="Ma Q."/>
            <person name="Huang Y."/>
            <person name="Song X."/>
            <person name="Pei D."/>
        </authorList>
    </citation>
    <scope>NUCLEOTIDE SEQUENCE [LARGE SCALE GENOMIC DNA]</scope>
    <source>
        <strain evidence="1">Sxm20200214</strain>
        <tissue evidence="1">Leaf</tissue>
    </source>
</reference>
<protein>
    <submittedName>
        <fullName evidence="1">Uncharacterized protein</fullName>
    </submittedName>
</protein>
<keyword evidence="2" id="KW-1185">Reference proteome</keyword>
<evidence type="ECO:0000313" key="1">
    <source>
        <dbReference type="EMBL" id="KAG2269172.1"/>
    </source>
</evidence>
<proteinExistence type="predicted"/>
<accession>A0A8X7QGZ7</accession>
<dbReference type="Proteomes" id="UP000886595">
    <property type="component" value="Unassembled WGS sequence"/>
</dbReference>
<gene>
    <name evidence="1" type="ORF">Bca52824_063727</name>
</gene>
<evidence type="ECO:0000313" key="2">
    <source>
        <dbReference type="Proteomes" id="UP000886595"/>
    </source>
</evidence>
<name>A0A8X7QGZ7_BRACI</name>
<sequence length="61" mass="6846">MFRQDDDESYSMATSEQGSLMIDVEDLVKARTFQALLAGSKVAVNKAYDHTSSKSNDFFFT</sequence>
<dbReference type="EMBL" id="JAAMPC010000013">
    <property type="protein sequence ID" value="KAG2269172.1"/>
    <property type="molecule type" value="Genomic_DNA"/>
</dbReference>
<organism evidence="1 2">
    <name type="scientific">Brassica carinata</name>
    <name type="common">Ethiopian mustard</name>
    <name type="synonym">Abyssinian cabbage</name>
    <dbReference type="NCBI Taxonomy" id="52824"/>
    <lineage>
        <taxon>Eukaryota</taxon>
        <taxon>Viridiplantae</taxon>
        <taxon>Streptophyta</taxon>
        <taxon>Embryophyta</taxon>
        <taxon>Tracheophyta</taxon>
        <taxon>Spermatophyta</taxon>
        <taxon>Magnoliopsida</taxon>
        <taxon>eudicotyledons</taxon>
        <taxon>Gunneridae</taxon>
        <taxon>Pentapetalae</taxon>
        <taxon>rosids</taxon>
        <taxon>malvids</taxon>
        <taxon>Brassicales</taxon>
        <taxon>Brassicaceae</taxon>
        <taxon>Brassiceae</taxon>
        <taxon>Brassica</taxon>
    </lineage>
</organism>
<dbReference type="AlphaFoldDB" id="A0A8X7QGZ7"/>
<comment type="caution">
    <text evidence="1">The sequence shown here is derived from an EMBL/GenBank/DDBJ whole genome shotgun (WGS) entry which is preliminary data.</text>
</comment>